<sequence>MQMGDNDIVMHMMPVVVAYGLTPDITVMLRNIYRSVGTNETMMEMDNRWMDPFLMGKVKLYRRNTRAYSLGVAGFAGTTFPVLNSSSSKTYSPVLGLNASFRPGLWSFDLNNAYEWVNYNTEENQPAARQLQLNLAVSHNILVPGIENWILSPVQEFSFISDSPVTGESSSYGFISPGLQIVSPYVKFEALYQIALNSSQNTGLKNGNRLILGLRFLF</sequence>
<accession>A0A0L8V5S7</accession>
<dbReference type="AlphaFoldDB" id="A0A0L8V5S7"/>
<comment type="caution">
    <text evidence="1">The sequence shown here is derived from an EMBL/GenBank/DDBJ whole genome shotgun (WGS) entry which is preliminary data.</text>
</comment>
<gene>
    <name evidence="1" type="ORF">NC99_34620</name>
</gene>
<name>A0A0L8V5S7_9BACT</name>
<protein>
    <submittedName>
        <fullName evidence="1">Uncharacterized protein</fullName>
    </submittedName>
</protein>
<dbReference type="Proteomes" id="UP000036958">
    <property type="component" value="Unassembled WGS sequence"/>
</dbReference>
<organism evidence="1 2">
    <name type="scientific">Sunxiuqinia dokdonensis</name>
    <dbReference type="NCBI Taxonomy" id="1409788"/>
    <lineage>
        <taxon>Bacteria</taxon>
        <taxon>Pseudomonadati</taxon>
        <taxon>Bacteroidota</taxon>
        <taxon>Bacteroidia</taxon>
        <taxon>Marinilabiliales</taxon>
        <taxon>Prolixibacteraceae</taxon>
        <taxon>Sunxiuqinia</taxon>
    </lineage>
</organism>
<keyword evidence="2" id="KW-1185">Reference proteome</keyword>
<dbReference type="EMBL" id="LGIA01000180">
    <property type="protein sequence ID" value="KOH43693.1"/>
    <property type="molecule type" value="Genomic_DNA"/>
</dbReference>
<reference evidence="2" key="1">
    <citation type="submission" date="2015-07" db="EMBL/GenBank/DDBJ databases">
        <title>Genome sequencing of Sunxiuqinia dokdonensis strain SK.</title>
        <authorList>
            <person name="Ahn S."/>
            <person name="Kim B.-C."/>
        </authorList>
    </citation>
    <scope>NUCLEOTIDE SEQUENCE [LARGE SCALE GENOMIC DNA]</scope>
    <source>
        <strain evidence="2">SK</strain>
    </source>
</reference>
<evidence type="ECO:0000313" key="1">
    <source>
        <dbReference type="EMBL" id="KOH43693.1"/>
    </source>
</evidence>
<evidence type="ECO:0000313" key="2">
    <source>
        <dbReference type="Proteomes" id="UP000036958"/>
    </source>
</evidence>
<proteinExistence type="predicted"/>